<dbReference type="OrthoDB" id="440673at2759"/>
<dbReference type="CDD" id="cd09804">
    <property type="entry name" value="Dcp1"/>
    <property type="match status" value="1"/>
</dbReference>
<evidence type="ECO:0000256" key="3">
    <source>
        <dbReference type="ARBA" id="ARBA00022490"/>
    </source>
</evidence>
<sequence>MARGRQRSTSNVSNTNGHQPHRPPTASPQLKRQYAVASDSIYQNNLTVLRRRDPTIVSILDQFSHVCLYHFNGEKWLKQGFEGSMFLVEHQDEPKYGMFILNRMNAGDYGRRIYPEDELEVAGDYLMYRYFSDYTKKRLAMNLPYPLPPAQRLLFDAEFGKDQPSPPTQSDPGGPPVVKEKKGPFTILGFWMFQEEAREPLKDVALRLHSYVKQGLPYPEEYRFIQGRKPPPGGHSRTPSQTISVANGDVSGEDDLTPRESKTKMTARPTHNHTTSEVDKLFAKLQAPAQIVASQSAQEATPTNLLDVLTGKTSLQASVSAPDTAPSEPTRGLALLDSIFASVAAPVAPDSQPPQPPSRPLPSQPEEIQIVSPKPTSNTLPQILNQDVIYSLLGLASDGSSRASSVAPSTPGSRKSQNRYEGDNEFSDSLHSDAGYSTSSTIADFEDPAVLTAHPIVSIPTLSYPQNGSSDSEQEGSHADGHRRVPGDVTPRVVSRAMDAASPVPVHRAHTRLGATNGAPSKPHVARMPSSSTSSTATVKAIQPESSQPRTRDLVPFQADSDLWPYPRAPVDERDPEDSDVVELDFSDTRALSDPAVFSKKQQKQKQNGKRKSRRERAADRERERDAIEKSWDGPTNGGPQVDMESQPGAPVVKVAVPQVNGKHTAVNGAAADCSPTTDGVVSPDIARNALLSALFAHSKAPVPSLPRKQFVQEVLSLIYSDSAFVDQLYSDYCSRSS</sequence>
<comment type="similarity">
    <text evidence="2">Belongs to the DCP1 family.</text>
</comment>
<proteinExistence type="inferred from homology"/>
<organism evidence="6 7">
    <name type="scientific">Steccherinum ochraceum</name>
    <dbReference type="NCBI Taxonomy" id="92696"/>
    <lineage>
        <taxon>Eukaryota</taxon>
        <taxon>Fungi</taxon>
        <taxon>Dikarya</taxon>
        <taxon>Basidiomycota</taxon>
        <taxon>Agaricomycotina</taxon>
        <taxon>Agaricomycetes</taxon>
        <taxon>Polyporales</taxon>
        <taxon>Steccherinaceae</taxon>
        <taxon>Steccherinum</taxon>
    </lineage>
</organism>
<feature type="compositionally biased region" description="Basic and acidic residues" evidence="5">
    <location>
        <begin position="616"/>
        <end position="632"/>
    </location>
</feature>
<dbReference type="GO" id="GO:0008047">
    <property type="term" value="F:enzyme activator activity"/>
    <property type="evidence" value="ECO:0007669"/>
    <property type="project" value="InterPro"/>
</dbReference>
<feature type="compositionally biased region" description="Polar residues" evidence="5">
    <location>
        <begin position="7"/>
        <end position="18"/>
    </location>
</feature>
<feature type="compositionally biased region" description="Polar residues" evidence="5">
    <location>
        <begin position="461"/>
        <end position="471"/>
    </location>
</feature>
<protein>
    <recommendedName>
        <fullName evidence="8">mRNA-decapping enzyme 1B</fullName>
    </recommendedName>
</protein>
<feature type="region of interest" description="Disordered" evidence="5">
    <location>
        <begin position="159"/>
        <end position="179"/>
    </location>
</feature>
<dbReference type="AlphaFoldDB" id="A0A4R0RYH2"/>
<dbReference type="GO" id="GO:0000932">
    <property type="term" value="C:P-body"/>
    <property type="evidence" value="ECO:0007669"/>
    <property type="project" value="TreeGrafter"/>
</dbReference>
<comment type="subcellular location">
    <subcellularLocation>
        <location evidence="1">Cytoplasm</location>
    </subcellularLocation>
</comment>
<gene>
    <name evidence="6" type="ORF">EIP91_011452</name>
</gene>
<accession>A0A4R0RYH2</accession>
<dbReference type="EMBL" id="RWJN01000074">
    <property type="protein sequence ID" value="TCD68174.1"/>
    <property type="molecule type" value="Genomic_DNA"/>
</dbReference>
<dbReference type="PANTHER" id="PTHR16290:SF0">
    <property type="entry name" value="DECAPPING PROTEIN 1, ISOFORM A"/>
    <property type="match status" value="1"/>
</dbReference>
<feature type="compositionally biased region" description="Pro residues" evidence="5">
    <location>
        <begin position="164"/>
        <end position="175"/>
    </location>
</feature>
<evidence type="ECO:0000313" key="6">
    <source>
        <dbReference type="EMBL" id="TCD68174.1"/>
    </source>
</evidence>
<feature type="region of interest" description="Disordered" evidence="5">
    <location>
        <begin position="346"/>
        <end position="365"/>
    </location>
</feature>
<feature type="region of interest" description="Disordered" evidence="5">
    <location>
        <begin position="1"/>
        <end position="29"/>
    </location>
</feature>
<evidence type="ECO:0008006" key="8">
    <source>
        <dbReference type="Google" id="ProtNLM"/>
    </source>
</evidence>
<feature type="compositionally biased region" description="Acidic residues" evidence="5">
    <location>
        <begin position="574"/>
        <end position="586"/>
    </location>
</feature>
<keyword evidence="4" id="KW-0507">mRNA processing</keyword>
<dbReference type="SUPFAM" id="SSF50729">
    <property type="entry name" value="PH domain-like"/>
    <property type="match status" value="1"/>
</dbReference>
<feature type="compositionally biased region" description="Polar residues" evidence="5">
    <location>
        <begin position="400"/>
        <end position="415"/>
    </location>
</feature>
<evidence type="ECO:0000256" key="1">
    <source>
        <dbReference type="ARBA" id="ARBA00004496"/>
    </source>
</evidence>
<evidence type="ECO:0000313" key="7">
    <source>
        <dbReference type="Proteomes" id="UP000292702"/>
    </source>
</evidence>
<dbReference type="PANTHER" id="PTHR16290">
    <property type="entry name" value="TRANSCRIPTION FACTOR SMIF DECAPPING ENZYME DCP1"/>
    <property type="match status" value="1"/>
</dbReference>
<evidence type="ECO:0000256" key="2">
    <source>
        <dbReference type="ARBA" id="ARBA00008778"/>
    </source>
</evidence>
<dbReference type="GO" id="GO:0000290">
    <property type="term" value="P:deadenylation-dependent decapping of nuclear-transcribed mRNA"/>
    <property type="evidence" value="ECO:0007669"/>
    <property type="project" value="InterPro"/>
</dbReference>
<feature type="region of interest" description="Disordered" evidence="5">
    <location>
        <begin position="400"/>
        <end position="432"/>
    </location>
</feature>
<dbReference type="Proteomes" id="UP000292702">
    <property type="component" value="Unassembled WGS sequence"/>
</dbReference>
<dbReference type="InterPro" id="IPR011993">
    <property type="entry name" value="PH-like_dom_sf"/>
</dbReference>
<dbReference type="GO" id="GO:0003729">
    <property type="term" value="F:mRNA binding"/>
    <property type="evidence" value="ECO:0007669"/>
    <property type="project" value="TreeGrafter"/>
</dbReference>
<dbReference type="GO" id="GO:0006397">
    <property type="term" value="P:mRNA processing"/>
    <property type="evidence" value="ECO:0007669"/>
    <property type="project" value="UniProtKB-KW"/>
</dbReference>
<comment type="caution">
    <text evidence="6">The sequence shown here is derived from an EMBL/GenBank/DDBJ whole genome shotgun (WGS) entry which is preliminary data.</text>
</comment>
<dbReference type="Gene3D" id="2.30.29.30">
    <property type="entry name" value="Pleckstrin-homology domain (PH domain)/Phosphotyrosine-binding domain (PTB)"/>
    <property type="match status" value="1"/>
</dbReference>
<dbReference type="GO" id="GO:0031087">
    <property type="term" value="P:deadenylation-independent decapping of nuclear-transcribed mRNA"/>
    <property type="evidence" value="ECO:0007669"/>
    <property type="project" value="TreeGrafter"/>
</dbReference>
<dbReference type="InterPro" id="IPR010334">
    <property type="entry name" value="Dcp1"/>
</dbReference>
<keyword evidence="7" id="KW-1185">Reference proteome</keyword>
<feature type="compositionally biased region" description="Basic residues" evidence="5">
    <location>
        <begin position="601"/>
        <end position="615"/>
    </location>
</feature>
<keyword evidence="3" id="KW-0963">Cytoplasm</keyword>
<evidence type="ECO:0000256" key="5">
    <source>
        <dbReference type="SAM" id="MobiDB-lite"/>
    </source>
</evidence>
<evidence type="ECO:0000256" key="4">
    <source>
        <dbReference type="ARBA" id="ARBA00022664"/>
    </source>
</evidence>
<dbReference type="STRING" id="92696.A0A4R0RYH2"/>
<reference evidence="6 7" key="1">
    <citation type="submission" date="2018-11" db="EMBL/GenBank/DDBJ databases">
        <title>Genome assembly of Steccherinum ochraceum LE-BIN_3174, the white-rot fungus of the Steccherinaceae family (The Residual Polyporoid clade, Polyporales, Basidiomycota).</title>
        <authorList>
            <person name="Fedorova T.V."/>
            <person name="Glazunova O.A."/>
            <person name="Landesman E.O."/>
            <person name="Moiseenko K.V."/>
            <person name="Psurtseva N.V."/>
            <person name="Savinova O.S."/>
            <person name="Shakhova N.V."/>
            <person name="Tyazhelova T.V."/>
            <person name="Vasina D.V."/>
        </authorList>
    </citation>
    <scope>NUCLEOTIDE SEQUENCE [LARGE SCALE GENOMIC DNA]</scope>
    <source>
        <strain evidence="6 7">LE-BIN_3174</strain>
    </source>
</reference>
<feature type="compositionally biased region" description="Basic and acidic residues" evidence="5">
    <location>
        <begin position="475"/>
        <end position="486"/>
    </location>
</feature>
<dbReference type="Pfam" id="PF06058">
    <property type="entry name" value="DCP1"/>
    <property type="match status" value="1"/>
</dbReference>
<name>A0A4R0RYH2_9APHY</name>
<feature type="compositionally biased region" description="Pro residues" evidence="5">
    <location>
        <begin position="351"/>
        <end position="363"/>
    </location>
</feature>
<feature type="region of interest" description="Disordered" evidence="5">
    <location>
        <begin position="223"/>
        <end position="276"/>
    </location>
</feature>
<feature type="region of interest" description="Disordered" evidence="5">
    <location>
        <begin position="461"/>
        <end position="646"/>
    </location>
</feature>